<dbReference type="Proteomes" id="UP000178666">
    <property type="component" value="Chromosome"/>
</dbReference>
<protein>
    <submittedName>
        <fullName evidence="2">GNAT family acetyltransferase</fullName>
    </submittedName>
</protein>
<dbReference type="EMBL" id="CP014352">
    <property type="protein sequence ID" value="AMS06616.1"/>
    <property type="molecule type" value="Genomic_DNA"/>
</dbReference>
<evidence type="ECO:0000313" key="3">
    <source>
        <dbReference type="EMBL" id="AOZ45403.1"/>
    </source>
</evidence>
<dbReference type="InterPro" id="IPR000182">
    <property type="entry name" value="GNAT_dom"/>
</dbReference>
<dbReference type="SUPFAM" id="SSF55729">
    <property type="entry name" value="Acyl-CoA N-acyltransferases (Nat)"/>
    <property type="match status" value="1"/>
</dbReference>
<feature type="domain" description="N-acetyltransferase" evidence="1">
    <location>
        <begin position="1"/>
        <end position="142"/>
    </location>
</feature>
<dbReference type="Proteomes" id="UP000075221">
    <property type="component" value="Chromosome"/>
</dbReference>
<dbReference type="InterPro" id="IPR053144">
    <property type="entry name" value="Acetyltransferase_Butenolide"/>
</dbReference>
<name>A0AAC8YH82_9ACTN</name>
<dbReference type="EMBL" id="CP015970">
    <property type="protein sequence ID" value="AOZ45403.1"/>
    <property type="molecule type" value="Genomic_DNA"/>
</dbReference>
<evidence type="ECO:0000313" key="2">
    <source>
        <dbReference type="EMBL" id="AMS06616.1"/>
    </source>
</evidence>
<dbReference type="PANTHER" id="PTHR43233">
    <property type="entry name" value="FAMILY N-ACETYLTRANSFERASE, PUTATIVE (AFU_ORTHOLOGUE AFUA_6G03350)-RELATED"/>
    <property type="match status" value="1"/>
</dbReference>
<dbReference type="RefSeq" id="WP_062820419.1">
    <property type="nucleotide sequence ID" value="NZ_CP014352.1"/>
</dbReference>
<dbReference type="PROSITE" id="PS51186">
    <property type="entry name" value="GNAT"/>
    <property type="match status" value="1"/>
</dbReference>
<evidence type="ECO:0000313" key="4">
    <source>
        <dbReference type="Proteomes" id="UP000075221"/>
    </source>
</evidence>
<organism evidence="2 4">
    <name type="scientific">Acidipropionibacterium acidipropionici</name>
    <dbReference type="NCBI Taxonomy" id="1748"/>
    <lineage>
        <taxon>Bacteria</taxon>
        <taxon>Bacillati</taxon>
        <taxon>Actinomycetota</taxon>
        <taxon>Actinomycetes</taxon>
        <taxon>Propionibacteriales</taxon>
        <taxon>Propionibacteriaceae</taxon>
        <taxon>Acidipropionibacterium</taxon>
    </lineage>
</organism>
<dbReference type="CDD" id="cd04301">
    <property type="entry name" value="NAT_SF"/>
    <property type="match status" value="1"/>
</dbReference>
<dbReference type="AlphaFoldDB" id="A0AAC8YH82"/>
<dbReference type="Gene3D" id="3.40.630.30">
    <property type="match status" value="1"/>
</dbReference>
<accession>A0AAC8YH82</accession>
<dbReference type="GO" id="GO:0016747">
    <property type="term" value="F:acyltransferase activity, transferring groups other than amino-acyl groups"/>
    <property type="evidence" value="ECO:0007669"/>
    <property type="project" value="InterPro"/>
</dbReference>
<gene>
    <name evidence="3" type="ORF">A8L58_00330</name>
    <name evidence="2" type="ORF">AXH35_15395</name>
</gene>
<reference evidence="2 4" key="2">
    <citation type="submission" date="2016-02" db="EMBL/GenBank/DDBJ databases">
        <title>Complete Genome Sequence of Propionibacterium acidipropionici ATCC 55737.</title>
        <authorList>
            <person name="Luna Flores C.H."/>
            <person name="Nielsen L.K."/>
            <person name="Marcellin E."/>
        </authorList>
    </citation>
    <scope>NUCLEOTIDE SEQUENCE [LARGE SCALE GENOMIC DNA]</scope>
    <source>
        <strain evidence="2 4">ATCC 55737</strain>
    </source>
</reference>
<sequence>METVYATGAIPSQEEAVRLYDSVGWSAYTRDPELLVDALVASLSVVTARVDDELVGLARVVGDGLTIVYLQDILVAPSHQRLGIGRELLRQVFEPYSEVRQRVLLTDHEPGQRLFYEAMGFREVHDLAPRLNAFVHLDRSTE</sequence>
<keyword evidence="5" id="KW-1185">Reference proteome</keyword>
<reference evidence="3 5" key="1">
    <citation type="journal article" date="2016" name="Plant Dis.">
        <title>Improved production of propionic acid using genome shuffling.</title>
        <authorList>
            <person name="Luna-Flores C.H."/>
            <person name="Palfreyman R.W."/>
            <person name="Kromer J.O."/>
            <person name="Nielsen L.K."/>
            <person name="Marcellin E."/>
        </authorList>
    </citation>
    <scope>NUCLEOTIDE SEQUENCE [LARGE SCALE GENOMIC DNA]</scope>
    <source>
        <strain evidence="3 5">F3E8</strain>
    </source>
</reference>
<dbReference type="PANTHER" id="PTHR43233:SF1">
    <property type="entry name" value="FAMILY N-ACETYLTRANSFERASE, PUTATIVE (AFU_ORTHOLOGUE AFUA_6G03350)-RELATED"/>
    <property type="match status" value="1"/>
</dbReference>
<dbReference type="InterPro" id="IPR016181">
    <property type="entry name" value="Acyl_CoA_acyltransferase"/>
</dbReference>
<evidence type="ECO:0000313" key="5">
    <source>
        <dbReference type="Proteomes" id="UP000178666"/>
    </source>
</evidence>
<dbReference type="Pfam" id="PF13508">
    <property type="entry name" value="Acetyltransf_7"/>
    <property type="match status" value="1"/>
</dbReference>
<evidence type="ECO:0000259" key="1">
    <source>
        <dbReference type="PROSITE" id="PS51186"/>
    </source>
</evidence>
<proteinExistence type="predicted"/>